<feature type="compositionally biased region" description="Polar residues" evidence="1">
    <location>
        <begin position="405"/>
        <end position="414"/>
    </location>
</feature>
<feature type="compositionally biased region" description="Polar residues" evidence="1">
    <location>
        <begin position="202"/>
        <end position="219"/>
    </location>
</feature>
<evidence type="ECO:0000313" key="2">
    <source>
        <dbReference type="EMBL" id="QGN15526.1"/>
    </source>
</evidence>
<dbReference type="EMBL" id="CP015056">
    <property type="protein sequence ID" value="QGN15526.1"/>
    <property type="molecule type" value="Genomic_DNA"/>
</dbReference>
<feature type="compositionally biased region" description="Polar residues" evidence="1">
    <location>
        <begin position="102"/>
        <end position="117"/>
    </location>
</feature>
<gene>
    <name evidence="2" type="ORF">FIM1_2217</name>
</gene>
<feature type="region of interest" description="Disordered" evidence="1">
    <location>
        <begin position="202"/>
        <end position="241"/>
    </location>
</feature>
<feature type="compositionally biased region" description="Polar residues" evidence="1">
    <location>
        <begin position="431"/>
        <end position="464"/>
    </location>
</feature>
<keyword evidence="3" id="KW-1185">Reference proteome</keyword>
<dbReference type="Proteomes" id="UP000422736">
    <property type="component" value="Chromosome 3"/>
</dbReference>
<organism evidence="2 3">
    <name type="scientific">Kluyveromyces marxianus</name>
    <name type="common">Yeast</name>
    <name type="synonym">Candida kefyr</name>
    <dbReference type="NCBI Taxonomy" id="4911"/>
    <lineage>
        <taxon>Eukaryota</taxon>
        <taxon>Fungi</taxon>
        <taxon>Dikarya</taxon>
        <taxon>Ascomycota</taxon>
        <taxon>Saccharomycotina</taxon>
        <taxon>Saccharomycetes</taxon>
        <taxon>Saccharomycetales</taxon>
        <taxon>Saccharomycetaceae</taxon>
        <taxon>Kluyveromyces</taxon>
    </lineage>
</organism>
<protein>
    <submittedName>
        <fullName evidence="2">YDR239C</fullName>
    </submittedName>
</protein>
<evidence type="ECO:0000256" key="1">
    <source>
        <dbReference type="SAM" id="MobiDB-lite"/>
    </source>
</evidence>
<feature type="region of interest" description="Disordered" evidence="1">
    <location>
        <begin position="389"/>
        <end position="417"/>
    </location>
</feature>
<name>A0ABX6EV70_KLUMA</name>
<reference evidence="2 3" key="1">
    <citation type="submission" date="2016-03" db="EMBL/GenBank/DDBJ databases">
        <title>How can Kluyveromyces marxianus grow so fast - potential evolutionary course in Saccharomyces Complex revealed by comparative genomics.</title>
        <authorList>
            <person name="Mo W."/>
            <person name="Lu W."/>
            <person name="Yang X."/>
            <person name="Qi J."/>
            <person name="Lv H."/>
        </authorList>
    </citation>
    <scope>NUCLEOTIDE SEQUENCE [LARGE SCALE GENOMIC DNA]</scope>
    <source>
        <strain evidence="2 3">FIM1</strain>
    </source>
</reference>
<feature type="compositionally biased region" description="Low complexity" evidence="1">
    <location>
        <begin position="146"/>
        <end position="156"/>
    </location>
</feature>
<feature type="region of interest" description="Disordered" evidence="1">
    <location>
        <begin position="14"/>
        <end position="164"/>
    </location>
</feature>
<proteinExistence type="predicted"/>
<accession>A0ABX6EV70</accession>
<feature type="region of interest" description="Disordered" evidence="1">
    <location>
        <begin position="431"/>
        <end position="475"/>
    </location>
</feature>
<feature type="compositionally biased region" description="Acidic residues" evidence="1">
    <location>
        <begin position="552"/>
        <end position="561"/>
    </location>
</feature>
<sequence length="739" mass="82637">MFDRSKRKSFLFFGATSLDQKHKLPEERNNAMPRVTARNNMSHKPLLKPRLNEKQTDEDDSKDTLTPLRTTDYSGNHYPVAKEGLPMRQSTIGKRRPPPPTDISNIRSSLDQKQSVNAPVPVEAMPTATVVALEESGPPATPFPSSPESDSSSQQSFNTLEHDQISQNITEKKEFHPSHGRNKSEVEQLVDDLDDYISKANLNQSTTSLGDNIHRSSTPESREEEDNSDGSSQNVSPLYGRRPALIDVTDKVPNHWDEDEHQSEADQFSFNGSSNKSMNDTLQYFENNSSHIGSTHSTSSDLQTFPKSSRFIVTNADDLGVRNEDNSESDVATNEYNNFVQSTNTNREADVDIENEQIHENNDTLYDLKNGNEFERRNFRVVNEEKPNFYLNDSTSEDDARSCGRTETNSITTSLERKSSLASSIKAGLLPTTSYNGSHQSSTAQEPTVSSETETIKSPASTVSDSKKSFKSSTNIPDKNVRLISSYVEELRLLYFPTSNSLQLPPDLPYALKNKNSLEQPQNIKVTIRTSTRQVGIKHGKAKQKLLTLETTNEEDEEENGELSGLNNKSESTKVDHTKEFHTLFKKDEKISEADQDILDDIPGDEAYDSDDLMAPLRENPNQRVHDNVSQTRLKRTDTVASYFTRNAARIRSGTLDGSYVPQLPLDTIKYETNDDLIPTPITPVFADKDQLAKNTHSHHSGPPKVAKDDGDYELDATDFGYYQGSEGTGLHITNPDSD</sequence>
<feature type="region of interest" description="Disordered" evidence="1">
    <location>
        <begin position="693"/>
        <end position="739"/>
    </location>
</feature>
<feature type="compositionally biased region" description="Basic and acidic residues" evidence="1">
    <location>
        <begin position="19"/>
        <end position="29"/>
    </location>
</feature>
<feature type="region of interest" description="Disordered" evidence="1">
    <location>
        <begin position="546"/>
        <end position="575"/>
    </location>
</feature>
<evidence type="ECO:0000313" key="3">
    <source>
        <dbReference type="Proteomes" id="UP000422736"/>
    </source>
</evidence>